<name>A0A9D9NLT7_9BACT</name>
<proteinExistence type="predicted"/>
<dbReference type="EMBL" id="JADILZ010000042">
    <property type="protein sequence ID" value="MBO8478217.1"/>
    <property type="molecule type" value="Genomic_DNA"/>
</dbReference>
<feature type="signal peptide" evidence="1">
    <location>
        <begin position="1"/>
        <end position="19"/>
    </location>
</feature>
<gene>
    <name evidence="2" type="ORF">IAB80_04965</name>
</gene>
<reference evidence="2" key="1">
    <citation type="submission" date="2020-10" db="EMBL/GenBank/DDBJ databases">
        <authorList>
            <person name="Gilroy R."/>
        </authorList>
    </citation>
    <scope>NUCLEOTIDE SEQUENCE</scope>
    <source>
        <strain evidence="2">2478</strain>
    </source>
</reference>
<dbReference type="Proteomes" id="UP000823771">
    <property type="component" value="Unassembled WGS sequence"/>
</dbReference>
<dbReference type="PROSITE" id="PS51257">
    <property type="entry name" value="PROKAR_LIPOPROTEIN"/>
    <property type="match status" value="1"/>
</dbReference>
<sequence>MKILKYIILSMTAMSVLFACQKADSEFLHDDNTISDIYISPVNSPVSTSVTGVINQETGEILFPIPREVRIYYQLDSLRVRANVGYDVKITPSLSGVKDLEEEYPITVTATMTGESKNYTLRAYYAR</sequence>
<keyword evidence="1" id="KW-0732">Signal</keyword>
<evidence type="ECO:0000313" key="3">
    <source>
        <dbReference type="Proteomes" id="UP000823771"/>
    </source>
</evidence>
<evidence type="ECO:0000256" key="1">
    <source>
        <dbReference type="SAM" id="SignalP"/>
    </source>
</evidence>
<dbReference type="AlphaFoldDB" id="A0A9D9NLT7"/>
<evidence type="ECO:0000313" key="2">
    <source>
        <dbReference type="EMBL" id="MBO8478217.1"/>
    </source>
</evidence>
<comment type="caution">
    <text evidence="2">The sequence shown here is derived from an EMBL/GenBank/DDBJ whole genome shotgun (WGS) entry which is preliminary data.</text>
</comment>
<accession>A0A9D9NLT7</accession>
<protein>
    <submittedName>
        <fullName evidence="2">Uncharacterized protein</fullName>
    </submittedName>
</protein>
<feature type="chain" id="PRO_5039623606" evidence="1">
    <location>
        <begin position="20"/>
        <end position="127"/>
    </location>
</feature>
<reference evidence="2" key="2">
    <citation type="journal article" date="2021" name="PeerJ">
        <title>Extensive microbial diversity within the chicken gut microbiome revealed by metagenomics and culture.</title>
        <authorList>
            <person name="Gilroy R."/>
            <person name="Ravi A."/>
            <person name="Getino M."/>
            <person name="Pursley I."/>
            <person name="Horton D.L."/>
            <person name="Alikhan N.F."/>
            <person name="Baker D."/>
            <person name="Gharbi K."/>
            <person name="Hall N."/>
            <person name="Watson M."/>
            <person name="Adriaenssens E.M."/>
            <person name="Foster-Nyarko E."/>
            <person name="Jarju S."/>
            <person name="Secka A."/>
            <person name="Antonio M."/>
            <person name="Oren A."/>
            <person name="Chaudhuri R.R."/>
            <person name="La Ragione R."/>
            <person name="Hildebrand F."/>
            <person name="Pallen M.J."/>
        </authorList>
    </citation>
    <scope>NUCLEOTIDE SEQUENCE</scope>
    <source>
        <strain evidence="2">2478</strain>
    </source>
</reference>
<organism evidence="2 3">
    <name type="scientific">Candidatus Cryptobacteroides excrementipullorum</name>
    <dbReference type="NCBI Taxonomy" id="2840761"/>
    <lineage>
        <taxon>Bacteria</taxon>
        <taxon>Pseudomonadati</taxon>
        <taxon>Bacteroidota</taxon>
        <taxon>Bacteroidia</taxon>
        <taxon>Bacteroidales</taxon>
        <taxon>Candidatus Cryptobacteroides</taxon>
    </lineage>
</organism>